<keyword evidence="3" id="KW-1185">Reference proteome</keyword>
<evidence type="ECO:0000313" key="3">
    <source>
        <dbReference type="Proteomes" id="UP000309133"/>
    </source>
</evidence>
<evidence type="ECO:0000313" key="2">
    <source>
        <dbReference type="EMBL" id="THG32958.1"/>
    </source>
</evidence>
<organism evidence="2 3">
    <name type="scientific">Naasia lichenicola</name>
    <dbReference type="NCBI Taxonomy" id="2565933"/>
    <lineage>
        <taxon>Bacteria</taxon>
        <taxon>Bacillati</taxon>
        <taxon>Actinomycetota</taxon>
        <taxon>Actinomycetes</taxon>
        <taxon>Micrococcales</taxon>
        <taxon>Microbacteriaceae</taxon>
        <taxon>Naasia</taxon>
    </lineage>
</organism>
<sequence length="77" mass="8864">MTEKAATRLLLRALELLLAKDDEEWKPAAAVKTQIRRLDPSFSERSMGHRTFTDFLTSRASLVEVKTEGSDRFVRLR</sequence>
<reference evidence="2 3" key="1">
    <citation type="submission" date="2019-04" db="EMBL/GenBank/DDBJ databases">
        <authorList>
            <person name="Jiang L."/>
        </authorList>
    </citation>
    <scope>NUCLEOTIDE SEQUENCE [LARGE SCALE GENOMIC DNA]</scope>
    <source>
        <strain evidence="2 3">YIM 131853</strain>
    </source>
</reference>
<protein>
    <recommendedName>
        <fullName evidence="1">HTH OST-type domain-containing protein</fullName>
    </recommendedName>
</protein>
<dbReference type="InterPro" id="IPR025605">
    <property type="entry name" value="OST-HTH/LOTUS_dom"/>
</dbReference>
<dbReference type="PROSITE" id="PS51644">
    <property type="entry name" value="HTH_OST"/>
    <property type="match status" value="1"/>
</dbReference>
<dbReference type="Pfam" id="PF12872">
    <property type="entry name" value="OST-HTH"/>
    <property type="match status" value="1"/>
</dbReference>
<dbReference type="OrthoDB" id="2379772at2"/>
<evidence type="ECO:0000259" key="1">
    <source>
        <dbReference type="PROSITE" id="PS51644"/>
    </source>
</evidence>
<name>A0A4S4FRN8_9MICO</name>
<comment type="caution">
    <text evidence="2">The sequence shown here is derived from an EMBL/GenBank/DDBJ whole genome shotgun (WGS) entry which is preliminary data.</text>
</comment>
<gene>
    <name evidence="2" type="ORF">E6C64_00875</name>
</gene>
<accession>A0A4S4FRN8</accession>
<dbReference type="Gene3D" id="3.30.420.610">
    <property type="entry name" value="LOTUS domain-like"/>
    <property type="match status" value="1"/>
</dbReference>
<dbReference type="CDD" id="cd10146">
    <property type="entry name" value="LabA_like_C"/>
    <property type="match status" value="1"/>
</dbReference>
<proteinExistence type="predicted"/>
<dbReference type="InterPro" id="IPR041966">
    <property type="entry name" value="LOTUS-like"/>
</dbReference>
<dbReference type="AlphaFoldDB" id="A0A4S4FRN8"/>
<feature type="domain" description="HTH OST-type" evidence="1">
    <location>
        <begin position="6"/>
        <end position="77"/>
    </location>
</feature>
<dbReference type="Proteomes" id="UP000309133">
    <property type="component" value="Unassembled WGS sequence"/>
</dbReference>
<dbReference type="EMBL" id="SSSM01000001">
    <property type="protein sequence ID" value="THG32958.1"/>
    <property type="molecule type" value="Genomic_DNA"/>
</dbReference>